<dbReference type="AlphaFoldDB" id="A0AAD5QMC6"/>
<keyword evidence="2" id="KW-1185">Reference proteome</keyword>
<evidence type="ECO:0000313" key="1">
    <source>
        <dbReference type="EMBL" id="KAJ1351776.1"/>
    </source>
</evidence>
<proteinExistence type="predicted"/>
<gene>
    <name evidence="1" type="ORF">KIN20_007912</name>
</gene>
<dbReference type="EMBL" id="JAHQIW010001224">
    <property type="protein sequence ID" value="KAJ1351776.1"/>
    <property type="molecule type" value="Genomic_DNA"/>
</dbReference>
<name>A0AAD5QMC6_PARTN</name>
<organism evidence="1 2">
    <name type="scientific">Parelaphostrongylus tenuis</name>
    <name type="common">Meningeal worm</name>
    <dbReference type="NCBI Taxonomy" id="148309"/>
    <lineage>
        <taxon>Eukaryota</taxon>
        <taxon>Metazoa</taxon>
        <taxon>Ecdysozoa</taxon>
        <taxon>Nematoda</taxon>
        <taxon>Chromadorea</taxon>
        <taxon>Rhabditida</taxon>
        <taxon>Rhabditina</taxon>
        <taxon>Rhabditomorpha</taxon>
        <taxon>Strongyloidea</taxon>
        <taxon>Metastrongylidae</taxon>
        <taxon>Parelaphostrongylus</taxon>
    </lineage>
</organism>
<dbReference type="Proteomes" id="UP001196413">
    <property type="component" value="Unassembled WGS sequence"/>
</dbReference>
<accession>A0AAD5QMC6</accession>
<sequence>MLEPNHALSQSKNRNEKVVQRRVLCLPANMFSWTAGKRMILSDQGEDSMELLDSGSALAEASENTLEDYSILEYTTYQSSEEFFQTEASSSKNAVSSSLLERQRQILATLTDDLCPPPSAIVIDNESAMVREKREETSNAVPKTAVMDDGEDSTLIIRDMSKAYNKRDFSQHPSLSSFVAPVVHTVNKGDDECMILDVIELPARAVSHTVAATQESEYKRSMCSEDFSENPLVVITNNIRIKTISSRIYATRPTVCPSTRILLCISVSTHEKWPCLGTLLRSLGCAVVSDLYFQPKDEVLHKQAQGTKGRFAIPTQCSRRSFLTHGDAFTTCPEDPLRCFALFKFQARLYDFRQLCIQI</sequence>
<protein>
    <submittedName>
        <fullName evidence="1">Uncharacterized protein</fullName>
    </submittedName>
</protein>
<comment type="caution">
    <text evidence="1">The sequence shown here is derived from an EMBL/GenBank/DDBJ whole genome shotgun (WGS) entry which is preliminary data.</text>
</comment>
<evidence type="ECO:0000313" key="2">
    <source>
        <dbReference type="Proteomes" id="UP001196413"/>
    </source>
</evidence>
<reference evidence="1" key="1">
    <citation type="submission" date="2021-06" db="EMBL/GenBank/DDBJ databases">
        <title>Parelaphostrongylus tenuis whole genome reference sequence.</title>
        <authorList>
            <person name="Garwood T.J."/>
            <person name="Larsen P.A."/>
            <person name="Fountain-Jones N.M."/>
            <person name="Garbe J.R."/>
            <person name="Macchietto M.G."/>
            <person name="Kania S.A."/>
            <person name="Gerhold R.W."/>
            <person name="Richards J.E."/>
            <person name="Wolf T.M."/>
        </authorList>
    </citation>
    <scope>NUCLEOTIDE SEQUENCE</scope>
    <source>
        <strain evidence="1">MNPRO001-30</strain>
        <tissue evidence="1">Meninges</tissue>
    </source>
</reference>